<name>A0AAW0U0M9_SCYPA</name>
<reference evidence="1 2" key="1">
    <citation type="submission" date="2023-03" db="EMBL/GenBank/DDBJ databases">
        <title>High-quality genome of Scylla paramamosain provides insights in environmental adaptation.</title>
        <authorList>
            <person name="Zhang L."/>
        </authorList>
    </citation>
    <scope>NUCLEOTIDE SEQUENCE [LARGE SCALE GENOMIC DNA]</scope>
    <source>
        <strain evidence="1">LZ_2023a</strain>
        <tissue evidence="1">Muscle</tissue>
    </source>
</reference>
<evidence type="ECO:0000313" key="1">
    <source>
        <dbReference type="EMBL" id="KAK8393520.1"/>
    </source>
</evidence>
<dbReference type="Proteomes" id="UP001487740">
    <property type="component" value="Unassembled WGS sequence"/>
</dbReference>
<proteinExistence type="predicted"/>
<dbReference type="AlphaFoldDB" id="A0AAW0U0M9"/>
<dbReference type="EMBL" id="JARAKH010000020">
    <property type="protein sequence ID" value="KAK8393520.1"/>
    <property type="molecule type" value="Genomic_DNA"/>
</dbReference>
<protein>
    <submittedName>
        <fullName evidence="1">Uncharacterized protein</fullName>
    </submittedName>
</protein>
<gene>
    <name evidence="1" type="ORF">O3P69_006687</name>
</gene>
<accession>A0AAW0U0M9</accession>
<comment type="caution">
    <text evidence="1">The sequence shown here is derived from an EMBL/GenBank/DDBJ whole genome shotgun (WGS) entry which is preliminary data.</text>
</comment>
<keyword evidence="2" id="KW-1185">Reference proteome</keyword>
<sequence>MSQQVPSAHLRVNAAAQHFRAGMFTNTAPPRPAPCRLPRQPLAAVLAPAALCFNATYLIHLQLYLSVYHETVWGNESPRGSAKWPPRVAALQPLALETLIHVLPPAALTRCIRDT</sequence>
<evidence type="ECO:0000313" key="2">
    <source>
        <dbReference type="Proteomes" id="UP001487740"/>
    </source>
</evidence>
<organism evidence="1 2">
    <name type="scientific">Scylla paramamosain</name>
    <name type="common">Mud crab</name>
    <dbReference type="NCBI Taxonomy" id="85552"/>
    <lineage>
        <taxon>Eukaryota</taxon>
        <taxon>Metazoa</taxon>
        <taxon>Ecdysozoa</taxon>
        <taxon>Arthropoda</taxon>
        <taxon>Crustacea</taxon>
        <taxon>Multicrustacea</taxon>
        <taxon>Malacostraca</taxon>
        <taxon>Eumalacostraca</taxon>
        <taxon>Eucarida</taxon>
        <taxon>Decapoda</taxon>
        <taxon>Pleocyemata</taxon>
        <taxon>Brachyura</taxon>
        <taxon>Eubrachyura</taxon>
        <taxon>Portunoidea</taxon>
        <taxon>Portunidae</taxon>
        <taxon>Portuninae</taxon>
        <taxon>Scylla</taxon>
    </lineage>
</organism>